<name>A0ACA9KQA1_9GLOM</name>
<keyword evidence="2" id="KW-1185">Reference proteome</keyword>
<dbReference type="EMBL" id="CAJVPW010001556">
    <property type="protein sequence ID" value="CAG8486927.1"/>
    <property type="molecule type" value="Genomic_DNA"/>
</dbReference>
<accession>A0ACA9KQA1</accession>
<proteinExistence type="predicted"/>
<dbReference type="Proteomes" id="UP000789366">
    <property type="component" value="Unassembled WGS sequence"/>
</dbReference>
<comment type="caution">
    <text evidence="1">The sequence shown here is derived from an EMBL/GenBank/DDBJ whole genome shotgun (WGS) entry which is preliminary data.</text>
</comment>
<evidence type="ECO:0000313" key="1">
    <source>
        <dbReference type="EMBL" id="CAG8486927.1"/>
    </source>
</evidence>
<gene>
    <name evidence="1" type="ORF">SPELUC_LOCUS2380</name>
</gene>
<organism evidence="1 2">
    <name type="scientific">Cetraspora pellucida</name>
    <dbReference type="NCBI Taxonomy" id="1433469"/>
    <lineage>
        <taxon>Eukaryota</taxon>
        <taxon>Fungi</taxon>
        <taxon>Fungi incertae sedis</taxon>
        <taxon>Mucoromycota</taxon>
        <taxon>Glomeromycotina</taxon>
        <taxon>Glomeromycetes</taxon>
        <taxon>Diversisporales</taxon>
        <taxon>Gigasporaceae</taxon>
        <taxon>Cetraspora</taxon>
    </lineage>
</organism>
<evidence type="ECO:0000313" key="2">
    <source>
        <dbReference type="Proteomes" id="UP000789366"/>
    </source>
</evidence>
<sequence length="322" mass="37029">MSLYEEPLVKKDQSAFPYNSQNESVVISTGFMNNLNRLTLDTLRMLCKAKELSVSGSKKDLTERLTAKTAVKLREKESEKKAMKDNMRSEVCRKGLNEEQHKIYYNIGAEKFMLESQRGKLLQAMLTKALADLKQTLHVHKIGKELDEALYTKFLKLIVKVQKLAYIQAYTLQVVNIKGWDIASAFRDLVSEDPIEVALREKLVLARQLAKNKKRKLDYSSLILPSMQQPQCNIVSLLCTKPALCGLDALTYAWKSKRLKNIICYVYEKRGHITTNCPYKKSGCPFGSWTTSQKADYTQDEVEETEQKLLEMELRREAELKR</sequence>
<reference evidence="1" key="1">
    <citation type="submission" date="2021-06" db="EMBL/GenBank/DDBJ databases">
        <authorList>
            <person name="Kallberg Y."/>
            <person name="Tangrot J."/>
            <person name="Rosling A."/>
        </authorList>
    </citation>
    <scope>NUCLEOTIDE SEQUENCE</scope>
    <source>
        <strain evidence="1">28 12/20/2015</strain>
    </source>
</reference>
<protein>
    <submittedName>
        <fullName evidence="1">16553_t:CDS:1</fullName>
    </submittedName>
</protein>